<dbReference type="Gene3D" id="2.130.10.80">
    <property type="entry name" value="Galactose oxidase/kelch, beta-propeller"/>
    <property type="match status" value="1"/>
</dbReference>
<dbReference type="InterPro" id="IPR014756">
    <property type="entry name" value="Ig_E-set"/>
</dbReference>
<keyword evidence="5" id="KW-1185">Reference proteome</keyword>
<evidence type="ECO:0000256" key="1">
    <source>
        <dbReference type="ARBA" id="ARBA00022729"/>
    </source>
</evidence>
<dbReference type="SUPFAM" id="SSF50965">
    <property type="entry name" value="Galactose oxidase, central domain"/>
    <property type="match status" value="1"/>
</dbReference>
<dbReference type="InterPro" id="IPR006652">
    <property type="entry name" value="Kelch_1"/>
</dbReference>
<dbReference type="PANTHER" id="PTHR32208">
    <property type="entry name" value="SECRETED PROTEIN-RELATED"/>
    <property type="match status" value="1"/>
</dbReference>
<feature type="domain" description="Galactose oxidase-like Early set" evidence="3">
    <location>
        <begin position="400"/>
        <end position="494"/>
    </location>
</feature>
<dbReference type="EMBL" id="MU003790">
    <property type="protein sequence ID" value="KAF2721404.1"/>
    <property type="molecule type" value="Genomic_DNA"/>
</dbReference>
<dbReference type="InterPro" id="IPR011043">
    <property type="entry name" value="Gal_Oxase/kelch_b-propeller"/>
</dbReference>
<keyword evidence="1" id="KW-0732">Signal</keyword>
<dbReference type="Pfam" id="PF07250">
    <property type="entry name" value="Glyoxal_oxid_N"/>
    <property type="match status" value="1"/>
</dbReference>
<protein>
    <submittedName>
        <fullName evidence="4">Copper radical oxidase</fullName>
    </submittedName>
</protein>
<name>A0A9P4Q7V0_9PEZI</name>
<dbReference type="Proteomes" id="UP000799441">
    <property type="component" value="Unassembled WGS sequence"/>
</dbReference>
<dbReference type="AlphaFoldDB" id="A0A9P4Q7V0"/>
<evidence type="ECO:0000259" key="2">
    <source>
        <dbReference type="Pfam" id="PF07250"/>
    </source>
</evidence>
<dbReference type="Pfam" id="PF09118">
    <property type="entry name" value="GO-like_E_set"/>
    <property type="match status" value="1"/>
</dbReference>
<organism evidence="4 5">
    <name type="scientific">Polychaeton citri CBS 116435</name>
    <dbReference type="NCBI Taxonomy" id="1314669"/>
    <lineage>
        <taxon>Eukaryota</taxon>
        <taxon>Fungi</taxon>
        <taxon>Dikarya</taxon>
        <taxon>Ascomycota</taxon>
        <taxon>Pezizomycotina</taxon>
        <taxon>Dothideomycetes</taxon>
        <taxon>Dothideomycetidae</taxon>
        <taxon>Capnodiales</taxon>
        <taxon>Capnodiaceae</taxon>
        <taxon>Polychaeton</taxon>
    </lineage>
</organism>
<feature type="domain" description="Glyoxal oxidase N-terminal" evidence="2">
    <location>
        <begin position="82"/>
        <end position="367"/>
    </location>
</feature>
<dbReference type="InterPro" id="IPR037293">
    <property type="entry name" value="Gal_Oxidase_central_sf"/>
</dbReference>
<evidence type="ECO:0000259" key="3">
    <source>
        <dbReference type="Pfam" id="PF09118"/>
    </source>
</evidence>
<dbReference type="PANTHER" id="PTHR32208:SF21">
    <property type="entry name" value="LOW QUALITY PROTEIN: ALDEHYDE OXIDASE GLOX-LIKE"/>
    <property type="match status" value="1"/>
</dbReference>
<proteinExistence type="predicted"/>
<accession>A0A9P4Q7V0</accession>
<dbReference type="CDD" id="cd02851">
    <property type="entry name" value="E_set_GO_C"/>
    <property type="match status" value="1"/>
</dbReference>
<dbReference type="SUPFAM" id="SSF81296">
    <property type="entry name" value="E set domains"/>
    <property type="match status" value="1"/>
</dbReference>
<sequence length="721" mass="77283">MSANVVGQWGSLFDLKNVAVHASLLPTGKILYWGRRSNPKDTNPASLNEHFTKAFLLDPSTGESKATATQPKSFGSTAEGVNVFCSGHSLQPDGTLLVVGGHLFDGQGVNQASVYNPQADTWSAKPPMNDGRWYPSALTLPDGSVLSISGSFLFRNETGQTSNVTNINPQILRSNSWVPMPSPPNNVLLLFPRLHLDPSGRVFMAGPQEQSQFLDVNAAGGVGTWTTNGPKRSAGAREYAPSVMYESGKVMYIGGGNNPDGKPTKVTEFIDLNAAKPEWTTSASTDMQFARRQHNATVLPDGTVLVTGGTQGAGFNSLDVGMPVRRAELWNPSTKTWIQMAEESADRCYHAIALLLPDGQVLSAGGGEYSPNNDGNPNAVKDSLTNAQLFKPPYLFKGARPTISSAPSEINYGQKFEITTGTSDLIARVSWVRLGSVTHSCNMNQSLMFLNFQQQSSKVIVQAPANSNLAPPGHYMVFLLSQQGVPSIAPIIRIGVVPAPAIPKPAAVFAQRRATPNHVSTSLPALNDKIISEQTRSAVVVGLTPICPYGLGPCWGGAFDALQKINDVDIVRPIPDQAYSIAFVYLQQDILPDIDVWRKEFQNTANGAYIMRGIEMTVSGLVTKRNSGAGEQLTLAATSTRPELALAPFQASSIIEWDMKAQAPRSMSDAEASAYAQLSAALENHAVGVTIQATGRLQKHGANKFSLDVRNFEVMNGTTAS</sequence>
<dbReference type="InterPro" id="IPR015202">
    <property type="entry name" value="GO-like_E_set"/>
</dbReference>
<evidence type="ECO:0000313" key="5">
    <source>
        <dbReference type="Proteomes" id="UP000799441"/>
    </source>
</evidence>
<dbReference type="InterPro" id="IPR009880">
    <property type="entry name" value="Glyoxal_oxidase_N"/>
</dbReference>
<dbReference type="Gene3D" id="2.60.40.10">
    <property type="entry name" value="Immunoglobulins"/>
    <property type="match status" value="1"/>
</dbReference>
<evidence type="ECO:0000313" key="4">
    <source>
        <dbReference type="EMBL" id="KAF2721404.1"/>
    </source>
</evidence>
<dbReference type="SMART" id="SM00612">
    <property type="entry name" value="Kelch"/>
    <property type="match status" value="3"/>
</dbReference>
<dbReference type="InterPro" id="IPR013783">
    <property type="entry name" value="Ig-like_fold"/>
</dbReference>
<comment type="caution">
    <text evidence="4">The sequence shown here is derived from an EMBL/GenBank/DDBJ whole genome shotgun (WGS) entry which is preliminary data.</text>
</comment>
<gene>
    <name evidence="4" type="ORF">K431DRAFT_338698</name>
</gene>
<dbReference type="OrthoDB" id="2019572at2759"/>
<reference evidence="4" key="1">
    <citation type="journal article" date="2020" name="Stud. Mycol.">
        <title>101 Dothideomycetes genomes: a test case for predicting lifestyles and emergence of pathogens.</title>
        <authorList>
            <person name="Haridas S."/>
            <person name="Albert R."/>
            <person name="Binder M."/>
            <person name="Bloem J."/>
            <person name="Labutti K."/>
            <person name="Salamov A."/>
            <person name="Andreopoulos B."/>
            <person name="Baker S."/>
            <person name="Barry K."/>
            <person name="Bills G."/>
            <person name="Bluhm B."/>
            <person name="Cannon C."/>
            <person name="Castanera R."/>
            <person name="Culley D."/>
            <person name="Daum C."/>
            <person name="Ezra D."/>
            <person name="Gonzalez J."/>
            <person name="Henrissat B."/>
            <person name="Kuo A."/>
            <person name="Liang C."/>
            <person name="Lipzen A."/>
            <person name="Lutzoni F."/>
            <person name="Magnuson J."/>
            <person name="Mondo S."/>
            <person name="Nolan M."/>
            <person name="Ohm R."/>
            <person name="Pangilinan J."/>
            <person name="Park H.-J."/>
            <person name="Ramirez L."/>
            <person name="Alfaro M."/>
            <person name="Sun H."/>
            <person name="Tritt A."/>
            <person name="Yoshinaga Y."/>
            <person name="Zwiers L.-H."/>
            <person name="Turgeon B."/>
            <person name="Goodwin S."/>
            <person name="Spatafora J."/>
            <person name="Crous P."/>
            <person name="Grigoriev I."/>
        </authorList>
    </citation>
    <scope>NUCLEOTIDE SEQUENCE</scope>
    <source>
        <strain evidence="4">CBS 116435</strain>
    </source>
</reference>